<dbReference type="InterPro" id="IPR001296">
    <property type="entry name" value="Glyco_trans_1"/>
</dbReference>
<gene>
    <name evidence="3" type="ORF">A2Y85_07190</name>
</gene>
<dbReference type="PANTHER" id="PTHR45947:SF3">
    <property type="entry name" value="SULFOQUINOVOSYL TRANSFERASE SQD2"/>
    <property type="match status" value="1"/>
</dbReference>
<feature type="domain" description="Glycosyl transferase family 1" evidence="1">
    <location>
        <begin position="180"/>
        <end position="339"/>
    </location>
</feature>
<evidence type="ECO:0000259" key="1">
    <source>
        <dbReference type="Pfam" id="PF00534"/>
    </source>
</evidence>
<protein>
    <recommendedName>
        <fullName evidence="5">Glycosyl transferase family 1 domain-containing protein</fullName>
    </recommendedName>
</protein>
<dbReference type="Pfam" id="PF00534">
    <property type="entry name" value="Glycos_transf_1"/>
    <property type="match status" value="1"/>
</dbReference>
<name>A0A1F4UCG3_UNCW3</name>
<evidence type="ECO:0008006" key="5">
    <source>
        <dbReference type="Google" id="ProtNLM"/>
    </source>
</evidence>
<organism evidence="3 4">
    <name type="scientific">candidate division WOR-3 bacterium RBG_13_43_14</name>
    <dbReference type="NCBI Taxonomy" id="1802590"/>
    <lineage>
        <taxon>Bacteria</taxon>
        <taxon>Bacteria division WOR-3</taxon>
    </lineage>
</organism>
<dbReference type="GO" id="GO:0016757">
    <property type="term" value="F:glycosyltransferase activity"/>
    <property type="evidence" value="ECO:0007669"/>
    <property type="project" value="InterPro"/>
</dbReference>
<dbReference type="InterPro" id="IPR050194">
    <property type="entry name" value="Glycosyltransferase_grp1"/>
</dbReference>
<dbReference type="PANTHER" id="PTHR45947">
    <property type="entry name" value="SULFOQUINOVOSYL TRANSFERASE SQD2"/>
    <property type="match status" value="1"/>
</dbReference>
<dbReference type="Pfam" id="PF13439">
    <property type="entry name" value="Glyco_transf_4"/>
    <property type="match status" value="1"/>
</dbReference>
<evidence type="ECO:0000313" key="4">
    <source>
        <dbReference type="Proteomes" id="UP000177025"/>
    </source>
</evidence>
<dbReference type="AlphaFoldDB" id="A0A1F4UCG3"/>
<evidence type="ECO:0000259" key="2">
    <source>
        <dbReference type="Pfam" id="PF13439"/>
    </source>
</evidence>
<reference evidence="3 4" key="1">
    <citation type="journal article" date="2016" name="Nat. Commun.">
        <title>Thousands of microbial genomes shed light on interconnected biogeochemical processes in an aquifer system.</title>
        <authorList>
            <person name="Anantharaman K."/>
            <person name="Brown C.T."/>
            <person name="Hug L.A."/>
            <person name="Sharon I."/>
            <person name="Castelle C.J."/>
            <person name="Probst A.J."/>
            <person name="Thomas B.C."/>
            <person name="Singh A."/>
            <person name="Wilkins M.J."/>
            <person name="Karaoz U."/>
            <person name="Brodie E.L."/>
            <person name="Williams K.H."/>
            <person name="Hubbard S.S."/>
            <person name="Banfield J.F."/>
        </authorList>
    </citation>
    <scope>NUCLEOTIDE SEQUENCE [LARGE SCALE GENOMIC DNA]</scope>
</reference>
<dbReference type="EMBL" id="MEUM01000057">
    <property type="protein sequence ID" value="OGC42636.1"/>
    <property type="molecule type" value="Genomic_DNA"/>
</dbReference>
<proteinExistence type="predicted"/>
<dbReference type="Proteomes" id="UP000177025">
    <property type="component" value="Unassembled WGS sequence"/>
</dbReference>
<evidence type="ECO:0000313" key="3">
    <source>
        <dbReference type="EMBL" id="OGC42636.1"/>
    </source>
</evidence>
<dbReference type="SUPFAM" id="SSF53756">
    <property type="entry name" value="UDP-Glycosyltransferase/glycogen phosphorylase"/>
    <property type="match status" value="1"/>
</dbReference>
<comment type="caution">
    <text evidence="3">The sequence shown here is derived from an EMBL/GenBank/DDBJ whole genome shotgun (WGS) entry which is preliminary data.</text>
</comment>
<feature type="domain" description="Glycosyltransferase subfamily 4-like N-terminal" evidence="2">
    <location>
        <begin position="17"/>
        <end position="173"/>
    </location>
</feature>
<accession>A0A1F4UCG3</accession>
<dbReference type="CDD" id="cd03801">
    <property type="entry name" value="GT4_PimA-like"/>
    <property type="match status" value="1"/>
</dbReference>
<dbReference type="Gene3D" id="3.40.50.2000">
    <property type="entry name" value="Glycogen Phosphorylase B"/>
    <property type="match status" value="2"/>
</dbReference>
<dbReference type="InterPro" id="IPR028098">
    <property type="entry name" value="Glyco_trans_4-like_N"/>
</dbReference>
<sequence length="371" mass="42151">MNILVINWQDWKNDLAGGAEVYLFEILSPLVKQGHRVIILASRGKNQKRYDIVDGFEVIRIGHRANFNFHVPNAVRALLRHHRIDIVIDDLNKIPFYTPFFYRKKTCAMVMHLFRSAIFRETNVLFALYVYVAENLIPYIYRKTHFIAISHSTEEDLRKLGVKNKISVIPSGIPKMPSGLKPNRQKDLITYVGRVKKYKSIHHFIDAVSLLSEKRKLKVMIVGDGDAKDDLVEYARQKGLNLDFTGFVDERVKFQIYADSRVVVQPSVKEGWGLTAIEAQACGTPVVCADSPGLREVVINGKTGYLYPYGDIESLADYIDELIENNDKWRSFSLAAREWAQTFSWGNSSQKLEKLLMAETGLSATTGSSAC</sequence>